<dbReference type="PANTHER" id="PTHR47878">
    <property type="entry name" value="OXIDOREDUCTASE FAD/NAD(P)-BINDING DOMAIN PROTEIN"/>
    <property type="match status" value="1"/>
</dbReference>
<comment type="caution">
    <text evidence="5">The sequence shown here is derived from an EMBL/GenBank/DDBJ whole genome shotgun (WGS) entry which is preliminary data.</text>
</comment>
<dbReference type="EC" id="1.18.1.2" evidence="2"/>
<evidence type="ECO:0000313" key="6">
    <source>
        <dbReference type="Proteomes" id="UP000718593"/>
    </source>
</evidence>
<feature type="non-terminal residue" evidence="5">
    <location>
        <position position="203"/>
    </location>
</feature>
<dbReference type="InterPro" id="IPR033892">
    <property type="entry name" value="FNR_bac"/>
</dbReference>
<dbReference type="Gene3D" id="2.40.30.10">
    <property type="entry name" value="Translation factors"/>
    <property type="match status" value="1"/>
</dbReference>
<dbReference type="InterPro" id="IPR017927">
    <property type="entry name" value="FAD-bd_FR_type"/>
</dbReference>
<dbReference type="Gene3D" id="3.40.50.80">
    <property type="entry name" value="Nucleotide-binding domain of ferredoxin-NADP reductase (FNR) module"/>
    <property type="match status" value="1"/>
</dbReference>
<evidence type="ECO:0000313" key="5">
    <source>
        <dbReference type="EMBL" id="MBF1165590.1"/>
    </source>
</evidence>
<accession>A0A930BTI0</accession>
<proteinExistence type="inferred from homology"/>
<dbReference type="Pfam" id="PF08022">
    <property type="entry name" value="FAD_binding_8"/>
    <property type="match status" value="1"/>
</dbReference>
<comment type="similarity">
    <text evidence="1">Belongs to the ferredoxin--NADP reductase type 1 family.</text>
</comment>
<gene>
    <name evidence="5" type="ORF">HXL68_11180</name>
</gene>
<dbReference type="SUPFAM" id="SSF52343">
    <property type="entry name" value="Ferredoxin reductase-like, C-terminal NADP-linked domain"/>
    <property type="match status" value="1"/>
</dbReference>
<organism evidence="5 6">
    <name type="scientific">Dechloromonas agitata</name>
    <dbReference type="NCBI Taxonomy" id="73030"/>
    <lineage>
        <taxon>Bacteria</taxon>
        <taxon>Pseudomonadati</taxon>
        <taxon>Pseudomonadota</taxon>
        <taxon>Betaproteobacteria</taxon>
        <taxon>Rhodocyclales</taxon>
        <taxon>Azonexaceae</taxon>
        <taxon>Dechloromonas</taxon>
    </lineage>
</organism>
<evidence type="ECO:0000259" key="4">
    <source>
        <dbReference type="PROSITE" id="PS51384"/>
    </source>
</evidence>
<protein>
    <recommendedName>
        <fullName evidence="2">ferredoxin--NADP(+) reductase</fullName>
        <ecNumber evidence="2">1.18.1.2</ecNumber>
    </recommendedName>
</protein>
<dbReference type="GO" id="GO:0034599">
    <property type="term" value="P:cellular response to oxidative stress"/>
    <property type="evidence" value="ECO:0007669"/>
    <property type="project" value="TreeGrafter"/>
</dbReference>
<dbReference type="InterPro" id="IPR013112">
    <property type="entry name" value="FAD-bd_8"/>
</dbReference>
<dbReference type="PANTHER" id="PTHR47878:SF2">
    <property type="entry name" value="OXIDOREDUCTASE FAD_NAD(P)-BINDING DOMAIN PROTEIN"/>
    <property type="match status" value="1"/>
</dbReference>
<dbReference type="GO" id="GO:0004324">
    <property type="term" value="F:ferredoxin-NADP+ reductase activity"/>
    <property type="evidence" value="ECO:0007669"/>
    <property type="project" value="UniProtKB-EC"/>
</dbReference>
<dbReference type="GO" id="GO:0000166">
    <property type="term" value="F:nucleotide binding"/>
    <property type="evidence" value="ECO:0007669"/>
    <property type="project" value="UniProtKB-KW"/>
</dbReference>
<dbReference type="AlphaFoldDB" id="A0A930BTI0"/>
<name>A0A930BTI0_9RHOO</name>
<dbReference type="SUPFAM" id="SSF63380">
    <property type="entry name" value="Riboflavin synthase domain-like"/>
    <property type="match status" value="1"/>
</dbReference>
<dbReference type="CDD" id="cd06195">
    <property type="entry name" value="FNR1"/>
    <property type="match status" value="1"/>
</dbReference>
<feature type="domain" description="FAD-binding FR-type" evidence="4">
    <location>
        <begin position="16"/>
        <end position="120"/>
    </location>
</feature>
<dbReference type="Proteomes" id="UP000718593">
    <property type="component" value="Unassembled WGS sequence"/>
</dbReference>
<reference evidence="5" key="1">
    <citation type="submission" date="2020-04" db="EMBL/GenBank/DDBJ databases">
        <title>Deep metagenomics examines the oral microbiome during advanced dental caries in children, revealing novel taxa and co-occurrences with host molecules.</title>
        <authorList>
            <person name="Baker J.L."/>
            <person name="Morton J.T."/>
            <person name="Dinis M."/>
            <person name="Alvarez R."/>
            <person name="Tran N.C."/>
            <person name="Knight R."/>
            <person name="Edlund A."/>
        </authorList>
    </citation>
    <scope>NUCLEOTIDE SEQUENCE</scope>
    <source>
        <strain evidence="5">JCVI_32_bin.24</strain>
    </source>
</reference>
<comment type="catalytic activity">
    <reaction evidence="3">
        <text>2 reduced [2Fe-2S]-[ferredoxin] + NADP(+) + H(+) = 2 oxidized [2Fe-2S]-[ferredoxin] + NADPH</text>
        <dbReference type="Rhea" id="RHEA:20125"/>
        <dbReference type="Rhea" id="RHEA-COMP:10000"/>
        <dbReference type="Rhea" id="RHEA-COMP:10001"/>
        <dbReference type="ChEBI" id="CHEBI:15378"/>
        <dbReference type="ChEBI" id="CHEBI:33737"/>
        <dbReference type="ChEBI" id="CHEBI:33738"/>
        <dbReference type="ChEBI" id="CHEBI:57783"/>
        <dbReference type="ChEBI" id="CHEBI:58349"/>
        <dbReference type="EC" id="1.18.1.2"/>
    </reaction>
</comment>
<evidence type="ECO:0000256" key="1">
    <source>
        <dbReference type="ARBA" id="ARBA00008312"/>
    </source>
</evidence>
<dbReference type="InterPro" id="IPR051930">
    <property type="entry name" value="FNR_type-1"/>
</dbReference>
<dbReference type="InterPro" id="IPR001709">
    <property type="entry name" value="Flavoprot_Pyr_Nucl_cyt_Rdtase"/>
</dbReference>
<sequence>MRPMPEFRRPPPDPLEKATAERILSIRRWSEKLFSVRVSRSPAFRFTPGQWVRLGMPSGSGLPGSVIWRPYSMVSADYDEYLEFFSILVPGGAFSSRLAAADIGDMLYVEKLPYGYLTAARFTGGRHLWLLGSGTGVAPYLSILRDPDVWQRYDERVLAYSVSQARDLAYRDELAALADDPLLGTDRPPLRFVAIVTRETVPG</sequence>
<dbReference type="PRINTS" id="PR00371">
    <property type="entry name" value="FPNCR"/>
</dbReference>
<dbReference type="PROSITE" id="PS51384">
    <property type="entry name" value="FAD_FR"/>
    <property type="match status" value="1"/>
</dbReference>
<dbReference type="GO" id="GO:0042167">
    <property type="term" value="P:heme catabolic process"/>
    <property type="evidence" value="ECO:0007669"/>
    <property type="project" value="TreeGrafter"/>
</dbReference>
<evidence type="ECO:0000256" key="3">
    <source>
        <dbReference type="ARBA" id="ARBA00047776"/>
    </source>
</evidence>
<evidence type="ECO:0000256" key="2">
    <source>
        <dbReference type="ARBA" id="ARBA00013223"/>
    </source>
</evidence>
<dbReference type="InterPro" id="IPR039261">
    <property type="entry name" value="FNR_nucleotide-bd"/>
</dbReference>
<dbReference type="EMBL" id="JABZMI010000236">
    <property type="protein sequence ID" value="MBF1165590.1"/>
    <property type="molecule type" value="Genomic_DNA"/>
</dbReference>
<dbReference type="InterPro" id="IPR017938">
    <property type="entry name" value="Riboflavin_synthase-like_b-brl"/>
</dbReference>